<protein>
    <submittedName>
        <fullName evidence="2">Uncharacterized protein</fullName>
    </submittedName>
</protein>
<reference evidence="2 3" key="1">
    <citation type="submission" date="2019-10" db="EMBL/GenBank/DDBJ databases">
        <authorList>
            <person name="Palmer J.M."/>
        </authorList>
    </citation>
    <scope>NUCLEOTIDE SEQUENCE [LARGE SCALE GENOMIC DNA]</scope>
    <source>
        <strain evidence="2 3">TWF694</strain>
    </source>
</reference>
<name>A0AAV9X416_9PEZI</name>
<feature type="signal peptide" evidence="1">
    <location>
        <begin position="1"/>
        <end position="20"/>
    </location>
</feature>
<dbReference type="AlphaFoldDB" id="A0AAV9X416"/>
<organism evidence="2 3">
    <name type="scientific">Orbilia ellipsospora</name>
    <dbReference type="NCBI Taxonomy" id="2528407"/>
    <lineage>
        <taxon>Eukaryota</taxon>
        <taxon>Fungi</taxon>
        <taxon>Dikarya</taxon>
        <taxon>Ascomycota</taxon>
        <taxon>Pezizomycotina</taxon>
        <taxon>Orbiliomycetes</taxon>
        <taxon>Orbiliales</taxon>
        <taxon>Orbiliaceae</taxon>
        <taxon>Orbilia</taxon>
    </lineage>
</organism>
<dbReference type="PANTHER" id="PTHR34618:SF1">
    <property type="entry name" value="SECRETED PROTEIN"/>
    <property type="match status" value="1"/>
</dbReference>
<keyword evidence="1" id="KW-0732">Signal</keyword>
<proteinExistence type="predicted"/>
<accession>A0AAV9X416</accession>
<dbReference type="EMBL" id="JAVHJO010000011">
    <property type="protein sequence ID" value="KAK6533766.1"/>
    <property type="molecule type" value="Genomic_DNA"/>
</dbReference>
<dbReference type="Proteomes" id="UP001365542">
    <property type="component" value="Unassembled WGS sequence"/>
</dbReference>
<keyword evidence="3" id="KW-1185">Reference proteome</keyword>
<sequence length="332" mass="36477">MPKTVLYLIAQVAFWPSVLSHCLVTNAYGNADTTIKGYGIGLLENTNRGLDDGNNGQRDCTVFSKPTMALNGANSLRPLCTKCPAGYDTECVSCKGVANCQKCPLYDINCPKCRQRNLDGCGRTYYMGSAAYYDVDSPYLRGENAAYPTWDTGSLNLGGWIDWMDQYNKIPTATAGGWLWVTMFQQTTDGAGPYYCRLDQTGKATQWQNLTVPVNVPGIQGASPCNNQNWEWPLMLPKDMKCTGEYGKLKNICVARCQNDAPNGPFGGCIVFRQVDGNRVSNQKPPQFDPAPKCKGFQYKLPITDTQIRNLAGDDSIGPAAKKYIRDMLASA</sequence>
<dbReference type="Pfam" id="PF11327">
    <property type="entry name" value="Egh16-like"/>
    <property type="match status" value="1"/>
</dbReference>
<dbReference type="PANTHER" id="PTHR34618">
    <property type="entry name" value="SURFACE PROTEIN MAS1, PUTATIVE-RELATED"/>
    <property type="match status" value="1"/>
</dbReference>
<dbReference type="InterPro" id="IPR021476">
    <property type="entry name" value="Egh16-like"/>
</dbReference>
<gene>
    <name evidence="2" type="ORF">TWF694_002697</name>
</gene>
<feature type="chain" id="PRO_5043485795" evidence="1">
    <location>
        <begin position="21"/>
        <end position="332"/>
    </location>
</feature>
<comment type="caution">
    <text evidence="2">The sequence shown here is derived from an EMBL/GenBank/DDBJ whole genome shotgun (WGS) entry which is preliminary data.</text>
</comment>
<evidence type="ECO:0000313" key="3">
    <source>
        <dbReference type="Proteomes" id="UP001365542"/>
    </source>
</evidence>
<evidence type="ECO:0000313" key="2">
    <source>
        <dbReference type="EMBL" id="KAK6533766.1"/>
    </source>
</evidence>
<evidence type="ECO:0000256" key="1">
    <source>
        <dbReference type="SAM" id="SignalP"/>
    </source>
</evidence>